<dbReference type="EMBL" id="GL732537">
    <property type="protein sequence ID" value="EFX83359.1"/>
    <property type="molecule type" value="Genomic_DNA"/>
</dbReference>
<evidence type="ECO:0000313" key="2">
    <source>
        <dbReference type="EMBL" id="EFX83359.1"/>
    </source>
</evidence>
<dbReference type="Proteomes" id="UP000000305">
    <property type="component" value="Unassembled WGS sequence"/>
</dbReference>
<dbReference type="HOGENOM" id="CLU_1901428_0_0_1"/>
<accession>E9GB20</accession>
<feature type="non-terminal residue" evidence="2">
    <location>
        <position position="134"/>
    </location>
</feature>
<evidence type="ECO:0000256" key="1">
    <source>
        <dbReference type="SAM" id="MobiDB-lite"/>
    </source>
</evidence>
<sequence length="134" mass="13694">MGSLPCGEQEAAVENSFHEKYLHIKCCLITFVCVAHFSSFLSTSSFFLSRLVTVLSETEPAGECIVVSGSSSSSSSGRPSGNSGVVSSGGGNNSSSANNSTAVYGRLVPEEQLAALGRGLSVINPNAAINSSSL</sequence>
<evidence type="ECO:0000313" key="3">
    <source>
        <dbReference type="Proteomes" id="UP000000305"/>
    </source>
</evidence>
<gene>
    <name evidence="2" type="ORF">DAPPUDRAFT_100668</name>
</gene>
<name>E9GB20_DAPPU</name>
<feature type="region of interest" description="Disordered" evidence="1">
    <location>
        <begin position="67"/>
        <end position="99"/>
    </location>
</feature>
<dbReference type="InParanoid" id="E9GB20"/>
<reference evidence="2 3" key="1">
    <citation type="journal article" date="2011" name="Science">
        <title>The ecoresponsive genome of Daphnia pulex.</title>
        <authorList>
            <person name="Colbourne J.K."/>
            <person name="Pfrender M.E."/>
            <person name="Gilbert D."/>
            <person name="Thomas W.K."/>
            <person name="Tucker A."/>
            <person name="Oakley T.H."/>
            <person name="Tokishita S."/>
            <person name="Aerts A."/>
            <person name="Arnold G.J."/>
            <person name="Basu M.K."/>
            <person name="Bauer D.J."/>
            <person name="Caceres C.E."/>
            <person name="Carmel L."/>
            <person name="Casola C."/>
            <person name="Choi J.H."/>
            <person name="Detter J.C."/>
            <person name="Dong Q."/>
            <person name="Dusheyko S."/>
            <person name="Eads B.D."/>
            <person name="Frohlich T."/>
            <person name="Geiler-Samerotte K.A."/>
            <person name="Gerlach D."/>
            <person name="Hatcher P."/>
            <person name="Jogdeo S."/>
            <person name="Krijgsveld J."/>
            <person name="Kriventseva E.V."/>
            <person name="Kultz D."/>
            <person name="Laforsch C."/>
            <person name="Lindquist E."/>
            <person name="Lopez J."/>
            <person name="Manak J.R."/>
            <person name="Muller J."/>
            <person name="Pangilinan J."/>
            <person name="Patwardhan R.P."/>
            <person name="Pitluck S."/>
            <person name="Pritham E.J."/>
            <person name="Rechtsteiner A."/>
            <person name="Rho M."/>
            <person name="Rogozin I.B."/>
            <person name="Sakarya O."/>
            <person name="Salamov A."/>
            <person name="Schaack S."/>
            <person name="Shapiro H."/>
            <person name="Shiga Y."/>
            <person name="Skalitzky C."/>
            <person name="Smith Z."/>
            <person name="Souvorov A."/>
            <person name="Sung W."/>
            <person name="Tang Z."/>
            <person name="Tsuchiya D."/>
            <person name="Tu H."/>
            <person name="Vos H."/>
            <person name="Wang M."/>
            <person name="Wolf Y.I."/>
            <person name="Yamagata H."/>
            <person name="Yamada T."/>
            <person name="Ye Y."/>
            <person name="Shaw J.R."/>
            <person name="Andrews J."/>
            <person name="Crease T.J."/>
            <person name="Tang H."/>
            <person name="Lucas S.M."/>
            <person name="Robertson H.M."/>
            <person name="Bork P."/>
            <person name="Koonin E.V."/>
            <person name="Zdobnov E.M."/>
            <person name="Grigoriev I.V."/>
            <person name="Lynch M."/>
            <person name="Boore J.L."/>
        </authorList>
    </citation>
    <scope>NUCLEOTIDE SEQUENCE [LARGE SCALE GENOMIC DNA]</scope>
</reference>
<keyword evidence="3" id="KW-1185">Reference proteome</keyword>
<feature type="compositionally biased region" description="Low complexity" evidence="1">
    <location>
        <begin position="67"/>
        <end position="86"/>
    </location>
</feature>
<organism evidence="2 3">
    <name type="scientific">Daphnia pulex</name>
    <name type="common">Water flea</name>
    <dbReference type="NCBI Taxonomy" id="6669"/>
    <lineage>
        <taxon>Eukaryota</taxon>
        <taxon>Metazoa</taxon>
        <taxon>Ecdysozoa</taxon>
        <taxon>Arthropoda</taxon>
        <taxon>Crustacea</taxon>
        <taxon>Branchiopoda</taxon>
        <taxon>Diplostraca</taxon>
        <taxon>Cladocera</taxon>
        <taxon>Anomopoda</taxon>
        <taxon>Daphniidae</taxon>
        <taxon>Daphnia</taxon>
    </lineage>
</organism>
<protein>
    <submittedName>
        <fullName evidence="2">Uncharacterized protein</fullName>
    </submittedName>
</protein>
<dbReference type="AlphaFoldDB" id="E9GB20"/>
<dbReference type="KEGG" id="dpx:DAPPUDRAFT_100668"/>
<proteinExistence type="predicted"/>